<reference evidence="2 4" key="1">
    <citation type="submission" date="2013-02" db="EMBL/GenBank/DDBJ databases">
        <title>The Genome Sequence of Enterococcus haemoperoxidus BAA-382.</title>
        <authorList>
            <consortium name="The Broad Institute Genome Sequencing Platform"/>
            <consortium name="The Broad Institute Genome Sequencing Center for Infectious Disease"/>
            <person name="Earl A.M."/>
            <person name="Gilmore M.S."/>
            <person name="Lebreton F."/>
            <person name="Walker B."/>
            <person name="Young S.K."/>
            <person name="Zeng Q."/>
            <person name="Gargeya S."/>
            <person name="Fitzgerald M."/>
            <person name="Haas B."/>
            <person name="Abouelleil A."/>
            <person name="Alvarado L."/>
            <person name="Arachchi H.M."/>
            <person name="Berlin A.M."/>
            <person name="Chapman S.B."/>
            <person name="Dewar J."/>
            <person name="Goldberg J."/>
            <person name="Griggs A."/>
            <person name="Gujja S."/>
            <person name="Hansen M."/>
            <person name="Howarth C."/>
            <person name="Imamovic A."/>
            <person name="Larimer J."/>
            <person name="McCowan C."/>
            <person name="Murphy C."/>
            <person name="Neiman D."/>
            <person name="Pearson M."/>
            <person name="Priest M."/>
            <person name="Roberts A."/>
            <person name="Saif S."/>
            <person name="Shea T."/>
            <person name="Sisk P."/>
            <person name="Sykes S."/>
            <person name="Wortman J."/>
            <person name="Nusbaum C."/>
            <person name="Birren B."/>
        </authorList>
    </citation>
    <scope>NUCLEOTIDE SEQUENCE [LARGE SCALE GENOMIC DNA]</scope>
    <source>
        <strain evidence="2 4">ATCC BAA-382</strain>
    </source>
</reference>
<dbReference type="PATRIC" id="fig|1158608.3.peg.759"/>
<dbReference type="eggNOG" id="COG1472">
    <property type="taxonomic scope" value="Bacteria"/>
</dbReference>
<accession>R2T3P9</accession>
<dbReference type="Proteomes" id="UP000013858">
    <property type="component" value="Unassembled WGS sequence"/>
</dbReference>
<evidence type="ECO:0000256" key="1">
    <source>
        <dbReference type="ARBA" id="ARBA00022801"/>
    </source>
</evidence>
<dbReference type="STRING" id="155618.RV06_GL002137"/>
<evidence type="ECO:0000313" key="5">
    <source>
        <dbReference type="Proteomes" id="UP000014197"/>
    </source>
</evidence>
<dbReference type="EMBL" id="ASVY01000002">
    <property type="protein sequence ID" value="EOT62634.1"/>
    <property type="molecule type" value="Genomic_DNA"/>
</dbReference>
<gene>
    <name evidence="3" type="ORF">I583_01635</name>
    <name evidence="2" type="ORF">UAW_00778</name>
</gene>
<protein>
    <submittedName>
        <fullName evidence="2">Uncharacterized protein</fullName>
    </submittedName>
</protein>
<proteinExistence type="predicted"/>
<name>R2T3P9_9ENTE</name>
<dbReference type="Proteomes" id="UP000014197">
    <property type="component" value="Unassembled WGS sequence"/>
</dbReference>
<sequence length="103" mass="12062">MRFLASLMMKNPTIVKGLEPFVQGIIVDFGVQIQAILSVLSGEYTLSELLPFQMPADMEKVEQEEDMPLDMLCYKDKLDHVYDFDYGMDFEKRIEDERVKYLK</sequence>
<evidence type="ECO:0000313" key="3">
    <source>
        <dbReference type="EMBL" id="EOT62634.1"/>
    </source>
</evidence>
<dbReference type="GO" id="GO:0005975">
    <property type="term" value="P:carbohydrate metabolic process"/>
    <property type="evidence" value="ECO:0007669"/>
    <property type="project" value="InterPro"/>
</dbReference>
<dbReference type="InterPro" id="IPR036881">
    <property type="entry name" value="Glyco_hydro_3_C_sf"/>
</dbReference>
<dbReference type="SUPFAM" id="SSF52279">
    <property type="entry name" value="Beta-D-glucan exohydrolase, C-terminal domain"/>
    <property type="match status" value="1"/>
</dbReference>
<reference evidence="3 5" key="2">
    <citation type="submission" date="2013-03" db="EMBL/GenBank/DDBJ databases">
        <title>The Genome Sequence of Enterococcus haemoperoxidus BAA-382 (PacBio/Illumina hybrid assembly).</title>
        <authorList>
            <consortium name="The Broad Institute Genomics Platform"/>
            <consortium name="The Broad Institute Genome Sequencing Center for Infectious Disease"/>
            <person name="Earl A."/>
            <person name="Russ C."/>
            <person name="Gilmore M."/>
            <person name="Surin D."/>
            <person name="Walker B."/>
            <person name="Young S."/>
            <person name="Zeng Q."/>
            <person name="Gargeya S."/>
            <person name="Fitzgerald M."/>
            <person name="Haas B."/>
            <person name="Abouelleil A."/>
            <person name="Allen A.W."/>
            <person name="Alvarado L."/>
            <person name="Arachchi H.M."/>
            <person name="Berlin A.M."/>
            <person name="Chapman S.B."/>
            <person name="Gainer-Dewar J."/>
            <person name="Goldberg J."/>
            <person name="Griggs A."/>
            <person name="Gujja S."/>
            <person name="Hansen M."/>
            <person name="Howarth C."/>
            <person name="Imamovic A."/>
            <person name="Ireland A."/>
            <person name="Larimer J."/>
            <person name="McCowan C."/>
            <person name="Murphy C."/>
            <person name="Pearson M."/>
            <person name="Poon T.W."/>
            <person name="Priest M."/>
            <person name="Roberts A."/>
            <person name="Saif S."/>
            <person name="Shea T."/>
            <person name="Sisk P."/>
            <person name="Sykes S."/>
            <person name="Wortman J."/>
            <person name="Nusbaum C."/>
            <person name="Birren B."/>
        </authorList>
    </citation>
    <scope>NUCLEOTIDE SEQUENCE [LARGE SCALE GENOMIC DNA]</scope>
    <source>
        <strain evidence="3 5">ATCC BAA-382</strain>
    </source>
</reference>
<dbReference type="GO" id="GO:0004553">
    <property type="term" value="F:hydrolase activity, hydrolyzing O-glycosyl compounds"/>
    <property type="evidence" value="ECO:0007669"/>
    <property type="project" value="InterPro"/>
</dbReference>
<organism evidence="2 4">
    <name type="scientific">Enterococcus haemoperoxidus ATCC BAA-382</name>
    <dbReference type="NCBI Taxonomy" id="1158608"/>
    <lineage>
        <taxon>Bacteria</taxon>
        <taxon>Bacillati</taxon>
        <taxon>Bacillota</taxon>
        <taxon>Bacilli</taxon>
        <taxon>Lactobacillales</taxon>
        <taxon>Enterococcaceae</taxon>
        <taxon>Enterococcus</taxon>
    </lineage>
</organism>
<keyword evidence="1" id="KW-0378">Hydrolase</keyword>
<comment type="caution">
    <text evidence="2">The sequence shown here is derived from an EMBL/GenBank/DDBJ whole genome shotgun (WGS) entry which is preliminary data.</text>
</comment>
<evidence type="ECO:0000313" key="4">
    <source>
        <dbReference type="Proteomes" id="UP000013858"/>
    </source>
</evidence>
<keyword evidence="5" id="KW-1185">Reference proteome</keyword>
<dbReference type="EMBL" id="AJAR01000010">
    <property type="protein sequence ID" value="EOH99626.1"/>
    <property type="molecule type" value="Genomic_DNA"/>
</dbReference>
<evidence type="ECO:0000313" key="2">
    <source>
        <dbReference type="EMBL" id="EOH99626.1"/>
    </source>
</evidence>
<dbReference type="AlphaFoldDB" id="R2T3P9"/>